<evidence type="ECO:0000313" key="4">
    <source>
        <dbReference type="Proteomes" id="UP000254051"/>
    </source>
</evidence>
<reference evidence="4" key="1">
    <citation type="submission" date="2017-07" db="EMBL/GenBank/DDBJ databases">
        <authorList>
            <person name="Varghese N."/>
            <person name="Submissions S."/>
        </authorList>
    </citation>
    <scope>NUCLEOTIDE SEQUENCE [LARGE SCALE GENOMIC DNA]</scope>
    <source>
        <strain evidence="4">NLAE-zl-C134</strain>
    </source>
</reference>
<dbReference type="OrthoDB" id="9809406at2"/>
<protein>
    <submittedName>
        <fullName evidence="3">Germination protein M</fullName>
    </submittedName>
</protein>
<evidence type="ECO:0000259" key="2">
    <source>
        <dbReference type="SMART" id="SM00909"/>
    </source>
</evidence>
<feature type="signal peptide" evidence="1">
    <location>
        <begin position="1"/>
        <end position="23"/>
    </location>
</feature>
<accession>A0A316A154</accession>
<feature type="domain" description="GerMN" evidence="2">
    <location>
        <begin position="61"/>
        <end position="146"/>
    </location>
</feature>
<keyword evidence="4" id="KW-1185">Reference proteome</keyword>
<dbReference type="EMBL" id="UHJJ01000003">
    <property type="protein sequence ID" value="SUQ13526.1"/>
    <property type="molecule type" value="Genomic_DNA"/>
</dbReference>
<feature type="chain" id="PRO_5043163533" evidence="1">
    <location>
        <begin position="24"/>
        <end position="310"/>
    </location>
</feature>
<dbReference type="Pfam" id="PF10646">
    <property type="entry name" value="Germane"/>
    <property type="match status" value="2"/>
</dbReference>
<dbReference type="AlphaFoldDB" id="A0A316A154"/>
<sequence length="310" mass="34687">MKRKLSGIFSVFFCFLFLLSACAKRTDVKEGSSYIYCLNSDRTGLIKVTYEVKERGPQKAAEQMLKELETPAEDIDYTEPIPEGVKVNKCELEGEILYIDFNEEYAKIQPLEEKLVRAAIVKSLVQINGISGLWFTVEGEDLADSTGKVMGYLNEDDFVQNTGSSLNSYETADLTLYFANETGDKLVAQTIEAKYSSNTSKEKLIVEKLMKGPKKNTGYPTVNPDITLLSVTIKDRICYVNLDDEFLNGGVDVKPEITIYSIVNSLVEGTAANKVQITVNGEKNVSYMETVDLTQLFEEDRSWVEEAEGE</sequence>
<feature type="domain" description="GerMN" evidence="2">
    <location>
        <begin position="202"/>
        <end position="288"/>
    </location>
</feature>
<dbReference type="Proteomes" id="UP000254051">
    <property type="component" value="Unassembled WGS sequence"/>
</dbReference>
<gene>
    <name evidence="3" type="ORF">SAMN05216529_103256</name>
</gene>
<proteinExistence type="predicted"/>
<name>A0A316A154_9FIRM</name>
<dbReference type="SMART" id="SM00909">
    <property type="entry name" value="Germane"/>
    <property type="match status" value="2"/>
</dbReference>
<dbReference type="InterPro" id="IPR019606">
    <property type="entry name" value="GerMN"/>
</dbReference>
<evidence type="ECO:0000256" key="1">
    <source>
        <dbReference type="SAM" id="SignalP"/>
    </source>
</evidence>
<evidence type="ECO:0000313" key="3">
    <source>
        <dbReference type="EMBL" id="SUQ13526.1"/>
    </source>
</evidence>
<keyword evidence="1" id="KW-0732">Signal</keyword>
<dbReference type="PROSITE" id="PS51257">
    <property type="entry name" value="PROKAR_LIPOPROTEIN"/>
    <property type="match status" value="1"/>
</dbReference>
<organism evidence="3 4">
    <name type="scientific">Faecalicatena contorta</name>
    <dbReference type="NCBI Taxonomy" id="39482"/>
    <lineage>
        <taxon>Bacteria</taxon>
        <taxon>Bacillati</taxon>
        <taxon>Bacillota</taxon>
        <taxon>Clostridia</taxon>
        <taxon>Lachnospirales</taxon>
        <taxon>Lachnospiraceae</taxon>
        <taxon>Faecalicatena</taxon>
    </lineage>
</organism>
<dbReference type="RefSeq" id="WP_109709508.1">
    <property type="nucleotide sequence ID" value="NZ_QGDS01000003.1"/>
</dbReference>